<name>A0A6G8APY7_9ENTE</name>
<sequence>MQIQERISEAASHIPGNIALVVLTDVDKRISDWKASGGKDEDSYMEQQARYVEHVADVFKQKHSN</sequence>
<evidence type="ECO:0000313" key="3">
    <source>
        <dbReference type="Proteomes" id="UP000501747"/>
    </source>
</evidence>
<protein>
    <recommendedName>
        <fullName evidence="1">DUF6877 domain-containing protein</fullName>
    </recommendedName>
</protein>
<proteinExistence type="predicted"/>
<organism evidence="2 3">
    <name type="scientific">Vagococcus hydrophili</name>
    <dbReference type="NCBI Taxonomy" id="2714947"/>
    <lineage>
        <taxon>Bacteria</taxon>
        <taxon>Bacillati</taxon>
        <taxon>Bacillota</taxon>
        <taxon>Bacilli</taxon>
        <taxon>Lactobacillales</taxon>
        <taxon>Enterococcaceae</taxon>
        <taxon>Vagococcus</taxon>
    </lineage>
</organism>
<reference evidence="2 3" key="1">
    <citation type="submission" date="2020-03" db="EMBL/GenBank/DDBJ databases">
        <title>Vagococcus sp. nov., isolated from beetles.</title>
        <authorList>
            <person name="Hyun D.-W."/>
            <person name="Bae J.-W."/>
        </authorList>
    </citation>
    <scope>NUCLEOTIDE SEQUENCE [LARGE SCALE GENOMIC DNA]</scope>
    <source>
        <strain evidence="2 3">HDW17B</strain>
    </source>
</reference>
<dbReference type="AlphaFoldDB" id="A0A6G8APY7"/>
<evidence type="ECO:0000313" key="2">
    <source>
        <dbReference type="EMBL" id="QIL47066.1"/>
    </source>
</evidence>
<dbReference type="Proteomes" id="UP000501747">
    <property type="component" value="Chromosome"/>
</dbReference>
<evidence type="ECO:0000259" key="1">
    <source>
        <dbReference type="Pfam" id="PF21793"/>
    </source>
</evidence>
<dbReference type="InterPro" id="IPR049242">
    <property type="entry name" value="DUF6877"/>
</dbReference>
<gene>
    <name evidence="2" type="ORF">G7082_00235</name>
</gene>
<accession>A0A6G8APY7</accession>
<keyword evidence="3" id="KW-1185">Reference proteome</keyword>
<dbReference type="RefSeq" id="WP_166033178.1">
    <property type="nucleotide sequence ID" value="NZ_CP049887.1"/>
</dbReference>
<feature type="domain" description="DUF6877" evidence="1">
    <location>
        <begin position="20"/>
        <end position="55"/>
    </location>
</feature>
<dbReference type="EMBL" id="CP049887">
    <property type="protein sequence ID" value="QIL47066.1"/>
    <property type="molecule type" value="Genomic_DNA"/>
</dbReference>
<dbReference type="KEGG" id="vhy:G7082_00235"/>
<dbReference type="Pfam" id="PF21793">
    <property type="entry name" value="DUF6877"/>
    <property type="match status" value="1"/>
</dbReference>